<feature type="binding site" evidence="2">
    <location>
        <position position="93"/>
    </location>
    <ligand>
        <name>Mn(2+)</name>
        <dbReference type="ChEBI" id="CHEBI:29035"/>
        <label>2</label>
    </ligand>
</feature>
<dbReference type="InterPro" id="IPR002933">
    <property type="entry name" value="Peptidase_M20"/>
</dbReference>
<dbReference type="Gene3D" id="3.40.630.10">
    <property type="entry name" value="Zn peptidases"/>
    <property type="match status" value="1"/>
</dbReference>
<dbReference type="Gene3D" id="3.30.70.360">
    <property type="match status" value="1"/>
</dbReference>
<dbReference type="EMBL" id="AP019736">
    <property type="protein sequence ID" value="BBL06060.1"/>
    <property type="molecule type" value="Genomic_DNA"/>
</dbReference>
<dbReference type="Proteomes" id="UP000319374">
    <property type="component" value="Chromosome"/>
</dbReference>
<dbReference type="GO" id="GO:0046872">
    <property type="term" value="F:metal ion binding"/>
    <property type="evidence" value="ECO:0007669"/>
    <property type="project" value="UniProtKB-KW"/>
</dbReference>
<organism evidence="4 5">
    <name type="scientific">Alistipes dispar</name>
    <dbReference type="NCBI Taxonomy" id="2585119"/>
    <lineage>
        <taxon>Bacteria</taxon>
        <taxon>Pseudomonadati</taxon>
        <taxon>Bacteroidota</taxon>
        <taxon>Bacteroidia</taxon>
        <taxon>Bacteroidales</taxon>
        <taxon>Rikenellaceae</taxon>
        <taxon>Alistipes</taxon>
    </lineage>
</organism>
<dbReference type="PANTHER" id="PTHR11014">
    <property type="entry name" value="PEPTIDASE M20 FAMILY MEMBER"/>
    <property type="match status" value="1"/>
</dbReference>
<keyword evidence="2" id="KW-0479">Metal-binding</keyword>
<dbReference type="InterPro" id="IPR011650">
    <property type="entry name" value="Peptidase_M20_dimer"/>
</dbReference>
<evidence type="ECO:0000259" key="3">
    <source>
        <dbReference type="Pfam" id="PF07687"/>
    </source>
</evidence>
<feature type="binding site" evidence="2">
    <location>
        <position position="128"/>
    </location>
    <ligand>
        <name>Mn(2+)</name>
        <dbReference type="ChEBI" id="CHEBI:29035"/>
        <label>2</label>
    </ligand>
</feature>
<keyword evidence="1 4" id="KW-0378">Hydrolase</keyword>
<name>A0A4Y1WYP1_9BACT</name>
<reference evidence="5" key="1">
    <citation type="submission" date="2019-06" db="EMBL/GenBank/DDBJ databases">
        <title>Alistipes onderdonkii subsp. vulgaris subsp. nov., Alistipes dispar sp. nov. and Alistipes communis sp. nov., isolated from human faeces, and creation of Alistipes onderdonkii subsp. onderdonkii subsp. nov.</title>
        <authorList>
            <person name="Sakamoto M."/>
            <person name="Ikeyama N."/>
            <person name="Ogata Y."/>
            <person name="Suda W."/>
            <person name="Iino T."/>
            <person name="Hattori M."/>
            <person name="Ohkuma M."/>
        </authorList>
    </citation>
    <scope>NUCLEOTIDE SEQUENCE [LARGE SCALE GENOMIC DNA]</scope>
    <source>
        <strain evidence="5">5CPEGH6</strain>
    </source>
</reference>
<dbReference type="GeneID" id="98672672"/>
<evidence type="ECO:0000313" key="5">
    <source>
        <dbReference type="Proteomes" id="UP000319374"/>
    </source>
</evidence>
<dbReference type="InterPro" id="IPR017439">
    <property type="entry name" value="Amidohydrolase"/>
</dbReference>
<dbReference type="NCBIfam" id="TIGR01891">
    <property type="entry name" value="amidohydrolases"/>
    <property type="match status" value="1"/>
</dbReference>
<sequence length="371" mass="40216">MTPVEFRRRLHAHPELSFREDGTAAFIAEQLAELGIEHRTIARTGILARIPGRRTTPGDRRAVVLRADIDALPIAERTGLAYSSRNAGVMHACGHDVHAAVLFGVLQRLAADPDFSGTLLGLFQPGEECNPGGASLVLAEDPFGEYDIRAVIGEHVEPQLEVGTLGFRAGKYMAASDELRLRVRGTGGHGALRSQLRDPVAAGAELLTRLVALNGEECVLSVGRVQADGATNVVPDELYMEGTLRTFDEREREIIHRRIANIAADIDKRHGVRTDVGIGRGYPCVVNDEILVKRAVALAQETGLKVEMLPLRTTAEDFGFYCRVYPSLFYRLGVGAAAGRPHTPSFSPDEGAIDAGIGFMGRLALQILNRQ</sequence>
<proteinExistence type="predicted"/>
<feature type="binding site" evidence="2">
    <location>
        <position position="95"/>
    </location>
    <ligand>
        <name>Mn(2+)</name>
        <dbReference type="ChEBI" id="CHEBI:29035"/>
        <label>2</label>
    </ligand>
</feature>
<dbReference type="PIRSF" id="PIRSF005962">
    <property type="entry name" value="Pept_M20D_amidohydro"/>
    <property type="match status" value="1"/>
</dbReference>
<keyword evidence="2" id="KW-0464">Manganese</keyword>
<dbReference type="KEGG" id="ada:A5CPEGH6_06980"/>
<feature type="binding site" evidence="2">
    <location>
        <position position="155"/>
    </location>
    <ligand>
        <name>Mn(2+)</name>
        <dbReference type="ChEBI" id="CHEBI:29035"/>
        <label>2</label>
    </ligand>
</feature>
<dbReference type="SUPFAM" id="SSF55031">
    <property type="entry name" value="Bacterial exopeptidase dimerisation domain"/>
    <property type="match status" value="1"/>
</dbReference>
<dbReference type="Pfam" id="PF01546">
    <property type="entry name" value="Peptidase_M20"/>
    <property type="match status" value="1"/>
</dbReference>
<dbReference type="GO" id="GO:0016787">
    <property type="term" value="F:hydrolase activity"/>
    <property type="evidence" value="ECO:0007669"/>
    <property type="project" value="UniProtKB-KW"/>
</dbReference>
<feature type="binding site" evidence="2">
    <location>
        <position position="342"/>
    </location>
    <ligand>
        <name>Mn(2+)</name>
        <dbReference type="ChEBI" id="CHEBI:29035"/>
        <label>2</label>
    </ligand>
</feature>
<dbReference type="Pfam" id="PF07687">
    <property type="entry name" value="M20_dimer"/>
    <property type="match status" value="1"/>
</dbReference>
<dbReference type="SUPFAM" id="SSF53187">
    <property type="entry name" value="Zn-dependent exopeptidases"/>
    <property type="match status" value="1"/>
</dbReference>
<dbReference type="CDD" id="cd03886">
    <property type="entry name" value="M20_Acy1"/>
    <property type="match status" value="1"/>
</dbReference>
<dbReference type="AlphaFoldDB" id="A0A4Y1WYP1"/>
<feature type="domain" description="Peptidase M20 dimerisation" evidence="3">
    <location>
        <begin position="179"/>
        <end position="268"/>
    </location>
</feature>
<protein>
    <submittedName>
        <fullName evidence="4">N-acyl-L-amino acid amidohydrolase</fullName>
    </submittedName>
</protein>
<evidence type="ECO:0000313" key="4">
    <source>
        <dbReference type="EMBL" id="BBL06060.1"/>
    </source>
</evidence>
<keyword evidence="5" id="KW-1185">Reference proteome</keyword>
<evidence type="ECO:0000256" key="1">
    <source>
        <dbReference type="ARBA" id="ARBA00022801"/>
    </source>
</evidence>
<accession>A0A4Y1WYP1</accession>
<dbReference type="InterPro" id="IPR036264">
    <property type="entry name" value="Bact_exopeptidase_dim_dom"/>
</dbReference>
<gene>
    <name evidence="4" type="ORF">A5CPEGH6_06980</name>
</gene>
<dbReference type="PANTHER" id="PTHR11014:SF63">
    <property type="entry name" value="METALLOPEPTIDASE, PUTATIVE (AFU_ORTHOLOGUE AFUA_6G09600)-RELATED"/>
    <property type="match status" value="1"/>
</dbReference>
<dbReference type="RefSeq" id="WP_141427914.1">
    <property type="nucleotide sequence ID" value="NZ_AP019736.1"/>
</dbReference>
<comment type="cofactor">
    <cofactor evidence="2">
        <name>Mn(2+)</name>
        <dbReference type="ChEBI" id="CHEBI:29035"/>
    </cofactor>
    <text evidence="2">The Mn(2+) ion enhances activity.</text>
</comment>
<dbReference type="OrthoDB" id="9776731at2"/>
<evidence type="ECO:0000256" key="2">
    <source>
        <dbReference type="PIRSR" id="PIRSR005962-1"/>
    </source>
</evidence>